<dbReference type="Proteomes" id="UP000253729">
    <property type="component" value="Unassembled WGS sequence"/>
</dbReference>
<dbReference type="GeneID" id="38132904"/>
<name>A0A3F3QIW2_9EURO</name>
<dbReference type="AlphaFoldDB" id="A0A3F3QIW2"/>
<dbReference type="RefSeq" id="XP_026631911.1">
    <property type="nucleotide sequence ID" value="XM_026764548.1"/>
</dbReference>
<gene>
    <name evidence="1" type="ORF">BDQ94DRAFT_134819</name>
</gene>
<keyword evidence="2" id="KW-1185">Reference proteome</keyword>
<organism evidence="1 2">
    <name type="scientific">Aspergillus welwitschiae</name>
    <dbReference type="NCBI Taxonomy" id="1341132"/>
    <lineage>
        <taxon>Eukaryota</taxon>
        <taxon>Fungi</taxon>
        <taxon>Dikarya</taxon>
        <taxon>Ascomycota</taxon>
        <taxon>Pezizomycotina</taxon>
        <taxon>Eurotiomycetes</taxon>
        <taxon>Eurotiomycetidae</taxon>
        <taxon>Eurotiales</taxon>
        <taxon>Aspergillaceae</taxon>
        <taxon>Aspergillus</taxon>
        <taxon>Aspergillus subgen. Circumdati</taxon>
    </lineage>
</organism>
<proteinExistence type="predicted"/>
<sequence length="70" mass="7988">MTRTSSTPNHLFTAHTTVEYRVVVTYCTFRRVSMQNAACRRRHRHTSSALISTFADLLHVMTGDVIGFET</sequence>
<evidence type="ECO:0000313" key="1">
    <source>
        <dbReference type="EMBL" id="RDH38889.1"/>
    </source>
</evidence>
<evidence type="ECO:0000313" key="2">
    <source>
        <dbReference type="Proteomes" id="UP000253729"/>
    </source>
</evidence>
<reference evidence="1 2" key="1">
    <citation type="submission" date="2018-07" db="EMBL/GenBank/DDBJ databases">
        <title>The genomes of Aspergillus section Nigri reveals drivers in fungal speciation.</title>
        <authorList>
            <consortium name="DOE Joint Genome Institute"/>
            <person name="Vesth T.C."/>
            <person name="Nybo J."/>
            <person name="Theobald S."/>
            <person name="Brandl J."/>
            <person name="Frisvad J.C."/>
            <person name="Nielsen K.F."/>
            <person name="Lyhne E.K."/>
            <person name="Kogle M.E."/>
            <person name="Kuo A."/>
            <person name="Riley R."/>
            <person name="Clum A."/>
            <person name="Nolan M."/>
            <person name="Lipzen A."/>
            <person name="Salamov A."/>
            <person name="Henrissat B."/>
            <person name="Wiebenga A."/>
            <person name="De vries R.P."/>
            <person name="Grigoriev I.V."/>
            <person name="Mortensen U.H."/>
            <person name="Andersen M.R."/>
            <person name="Baker S.E."/>
        </authorList>
    </citation>
    <scope>NUCLEOTIDE SEQUENCE [LARGE SCALE GENOMIC DNA]</scope>
    <source>
        <strain evidence="1 2">CBS 139.54b</strain>
    </source>
</reference>
<dbReference type="EMBL" id="KZ852033">
    <property type="protein sequence ID" value="RDH38889.1"/>
    <property type="molecule type" value="Genomic_DNA"/>
</dbReference>
<protein>
    <submittedName>
        <fullName evidence="1">Uncharacterized protein</fullName>
    </submittedName>
</protein>
<accession>A0A3F3QIW2</accession>